<dbReference type="PANTHER" id="PTHR43620:SF7">
    <property type="entry name" value="GLYCEROPHOSPHODIESTER PHOSPHODIESTERASE GDPD5-RELATED"/>
    <property type="match status" value="1"/>
</dbReference>
<evidence type="ECO:0000259" key="8">
    <source>
        <dbReference type="PROSITE" id="PS51704"/>
    </source>
</evidence>
<feature type="domain" description="GP-PDE" evidence="8">
    <location>
        <begin position="59"/>
        <end position="380"/>
    </location>
</feature>
<dbReference type="InterPro" id="IPR017946">
    <property type="entry name" value="PLC-like_Pdiesterase_TIM-brl"/>
</dbReference>
<dbReference type="Proteomes" id="UP000332933">
    <property type="component" value="Unassembled WGS sequence"/>
</dbReference>
<evidence type="ECO:0000313" key="10">
    <source>
        <dbReference type="EMBL" id="VFT95928.1"/>
    </source>
</evidence>
<dbReference type="InterPro" id="IPR030395">
    <property type="entry name" value="GP_PDE_dom"/>
</dbReference>
<accession>A0A485LCU8</accession>
<dbReference type="Gene3D" id="3.20.20.190">
    <property type="entry name" value="Phosphatidylinositol (PI) phosphodiesterase"/>
    <property type="match status" value="1"/>
</dbReference>
<comment type="catalytic activity">
    <reaction evidence="6">
        <text>a sn-glycero-3-phosphodiester + H2O = an alcohol + sn-glycerol 3-phosphate + H(+)</text>
        <dbReference type="Rhea" id="RHEA:12969"/>
        <dbReference type="ChEBI" id="CHEBI:15377"/>
        <dbReference type="ChEBI" id="CHEBI:15378"/>
        <dbReference type="ChEBI" id="CHEBI:30879"/>
        <dbReference type="ChEBI" id="CHEBI:57597"/>
        <dbReference type="ChEBI" id="CHEBI:83408"/>
        <dbReference type="EC" id="3.1.4.46"/>
    </reaction>
</comment>
<evidence type="ECO:0000256" key="2">
    <source>
        <dbReference type="ARBA" id="ARBA00012247"/>
    </source>
</evidence>
<dbReference type="OrthoDB" id="1058301at2759"/>
<reference evidence="9" key="2">
    <citation type="submission" date="2019-06" db="EMBL/GenBank/DDBJ databases">
        <title>Genomics analysis of Aphanomyces spp. identifies a new class of oomycete effector associated with host adaptation.</title>
        <authorList>
            <person name="Gaulin E."/>
        </authorList>
    </citation>
    <scope>NUCLEOTIDE SEQUENCE</scope>
    <source>
        <strain evidence="9">CBS 578.67</strain>
    </source>
</reference>
<dbReference type="GO" id="GO:0006629">
    <property type="term" value="P:lipid metabolic process"/>
    <property type="evidence" value="ECO:0007669"/>
    <property type="project" value="InterPro"/>
</dbReference>
<organism evidence="10 11">
    <name type="scientific">Aphanomyces stellatus</name>
    <dbReference type="NCBI Taxonomy" id="120398"/>
    <lineage>
        <taxon>Eukaryota</taxon>
        <taxon>Sar</taxon>
        <taxon>Stramenopiles</taxon>
        <taxon>Oomycota</taxon>
        <taxon>Saprolegniomycetes</taxon>
        <taxon>Saprolegniales</taxon>
        <taxon>Verrucalvaceae</taxon>
        <taxon>Aphanomyces</taxon>
    </lineage>
</organism>
<evidence type="ECO:0000313" key="9">
    <source>
        <dbReference type="EMBL" id="KAF0689336.1"/>
    </source>
</evidence>
<feature type="chain" id="PRO_5033828910" description="glycerophosphodiester phosphodiesterase" evidence="7">
    <location>
        <begin position="18"/>
        <end position="421"/>
    </location>
</feature>
<feature type="signal peptide" evidence="7">
    <location>
        <begin position="1"/>
        <end position="17"/>
    </location>
</feature>
<keyword evidence="3 7" id="KW-0732">Signal</keyword>
<reference evidence="10 11" key="1">
    <citation type="submission" date="2019-03" db="EMBL/GenBank/DDBJ databases">
        <authorList>
            <person name="Gaulin E."/>
            <person name="Dumas B."/>
        </authorList>
    </citation>
    <scope>NUCLEOTIDE SEQUENCE [LARGE SCALE GENOMIC DNA]</scope>
    <source>
        <strain evidence="10">CBS 568.67</strain>
    </source>
</reference>
<protein>
    <recommendedName>
        <fullName evidence="2">glycerophosphodiester phosphodiesterase</fullName>
        <ecNumber evidence="2">3.1.4.46</ecNumber>
    </recommendedName>
</protein>
<dbReference type="AlphaFoldDB" id="A0A485LCU8"/>
<dbReference type="PANTHER" id="PTHR43620">
    <property type="entry name" value="GLYCEROPHOSPHORYL DIESTER PHOSPHODIESTERASE"/>
    <property type="match status" value="1"/>
</dbReference>
<proteinExistence type="inferred from homology"/>
<keyword evidence="4" id="KW-0319">Glycerol metabolism</keyword>
<evidence type="ECO:0000256" key="6">
    <source>
        <dbReference type="ARBA" id="ARBA00047512"/>
    </source>
</evidence>
<name>A0A485LCU8_9STRA</name>
<evidence type="ECO:0000313" key="11">
    <source>
        <dbReference type="Proteomes" id="UP000332933"/>
    </source>
</evidence>
<sequence length="421" mass="46729">MKTACLALAALAATVAAVPGPTRQISVGPRPFFLINQLPDGELKAKLESCADMPMEPNSFAVAHRGASLQFPEHSRESAIAAARLGAGTIECDVTFTKDKELVCRHGQEDLHYTTNILLTPLAAKCKTPFTPYNPVTKTPASAECRTSDLTLAEWKTLKGKMEGFNPTALTVDEFVHGTPRWRTELYAGATSGHLMSLADSIELYESLGVMHTPEAKWTVVDMPYEGFSRTDFVQKIVDTYKAHDVDPDRVYFQSFFKEDILYIVENEPDFAVNAVYLDSMDNITQAPTMANFTEFVEQGITTWAPPLFALLELKDGKLVASQAGLNARKAGLDIIAWSLDRSGVMADKDHDMWYYSTVNSIIKSESIIFEAIHIFVQDLQMKGLFADWSAETAYYANCFDYGYNPVNYCDDEEKAKKVGI</sequence>
<dbReference type="EMBL" id="VJMH01006464">
    <property type="protein sequence ID" value="KAF0689336.1"/>
    <property type="molecule type" value="Genomic_DNA"/>
</dbReference>
<dbReference type="GO" id="GO:0006071">
    <property type="term" value="P:glycerol metabolic process"/>
    <property type="evidence" value="ECO:0007669"/>
    <property type="project" value="UniProtKB-KW"/>
</dbReference>
<dbReference type="SUPFAM" id="SSF51695">
    <property type="entry name" value="PLC-like phosphodiesterases"/>
    <property type="match status" value="1"/>
</dbReference>
<dbReference type="EC" id="3.1.4.46" evidence="2"/>
<gene>
    <name evidence="10" type="primary">Aste57867_19207</name>
    <name evidence="9" type="ORF">As57867_019143</name>
    <name evidence="10" type="ORF">ASTE57867_19207</name>
</gene>
<evidence type="ECO:0000256" key="5">
    <source>
        <dbReference type="ARBA" id="ARBA00022801"/>
    </source>
</evidence>
<evidence type="ECO:0000256" key="3">
    <source>
        <dbReference type="ARBA" id="ARBA00022729"/>
    </source>
</evidence>
<dbReference type="PROSITE" id="PS51704">
    <property type="entry name" value="GP_PDE"/>
    <property type="match status" value="1"/>
</dbReference>
<evidence type="ECO:0000256" key="1">
    <source>
        <dbReference type="ARBA" id="ARBA00007277"/>
    </source>
</evidence>
<keyword evidence="5" id="KW-0378">Hydrolase</keyword>
<evidence type="ECO:0000256" key="4">
    <source>
        <dbReference type="ARBA" id="ARBA00022798"/>
    </source>
</evidence>
<keyword evidence="11" id="KW-1185">Reference proteome</keyword>
<comment type="similarity">
    <text evidence="1">Belongs to the glycerophosphoryl diester phosphodiesterase family.</text>
</comment>
<dbReference type="EMBL" id="CAADRA010006485">
    <property type="protein sequence ID" value="VFT95928.1"/>
    <property type="molecule type" value="Genomic_DNA"/>
</dbReference>
<dbReference type="GO" id="GO:0008889">
    <property type="term" value="F:glycerophosphodiester phosphodiesterase activity"/>
    <property type="evidence" value="ECO:0007669"/>
    <property type="project" value="UniProtKB-EC"/>
</dbReference>
<dbReference type="Pfam" id="PF03009">
    <property type="entry name" value="GDPD"/>
    <property type="match status" value="1"/>
</dbReference>
<evidence type="ECO:0000256" key="7">
    <source>
        <dbReference type="SAM" id="SignalP"/>
    </source>
</evidence>